<feature type="region of interest" description="Disordered" evidence="2">
    <location>
        <begin position="455"/>
        <end position="509"/>
    </location>
</feature>
<dbReference type="RefSeq" id="XP_022326553.1">
    <property type="nucleotide sequence ID" value="XM_022470845.1"/>
</dbReference>
<proteinExistence type="predicted"/>
<feature type="coiled-coil region" evidence="1">
    <location>
        <begin position="235"/>
        <end position="262"/>
    </location>
</feature>
<dbReference type="GeneID" id="111126309"/>
<dbReference type="Proteomes" id="UP000694844">
    <property type="component" value="Chromosome 3"/>
</dbReference>
<feature type="domain" description="Mitochondria-eating protein C-terminal" evidence="3">
    <location>
        <begin position="503"/>
        <end position="589"/>
    </location>
</feature>
<name>A0A8B8DG70_CRAVI</name>
<gene>
    <name evidence="5 6" type="primary">LOC111126309</name>
</gene>
<feature type="compositionally biased region" description="Basic and acidic residues" evidence="2">
    <location>
        <begin position="480"/>
        <end position="497"/>
    </location>
</feature>
<evidence type="ECO:0000259" key="3">
    <source>
        <dbReference type="Pfam" id="PF16026"/>
    </source>
</evidence>
<dbReference type="AlphaFoldDB" id="A0A8B8DG70"/>
<dbReference type="RefSeq" id="XP_022326554.1">
    <property type="nucleotide sequence ID" value="XM_022470846.1"/>
</dbReference>
<protein>
    <submittedName>
        <fullName evidence="5 6">Uncharacterized protein LOC111126309 isoform X1</fullName>
    </submittedName>
</protein>
<keyword evidence="1" id="KW-0175">Coiled coil</keyword>
<evidence type="ECO:0000256" key="2">
    <source>
        <dbReference type="SAM" id="MobiDB-lite"/>
    </source>
</evidence>
<keyword evidence="4" id="KW-1185">Reference proteome</keyword>
<reference evidence="5 6" key="1">
    <citation type="submission" date="2025-04" db="UniProtKB">
        <authorList>
            <consortium name="RefSeq"/>
        </authorList>
    </citation>
    <scope>IDENTIFICATION</scope>
    <source>
        <tissue evidence="5 6">Whole sample</tissue>
    </source>
</reference>
<evidence type="ECO:0000256" key="1">
    <source>
        <dbReference type="SAM" id="Coils"/>
    </source>
</evidence>
<organism evidence="4 6">
    <name type="scientific">Crassostrea virginica</name>
    <name type="common">Eastern oyster</name>
    <dbReference type="NCBI Taxonomy" id="6565"/>
    <lineage>
        <taxon>Eukaryota</taxon>
        <taxon>Metazoa</taxon>
        <taxon>Spiralia</taxon>
        <taxon>Lophotrochozoa</taxon>
        <taxon>Mollusca</taxon>
        <taxon>Bivalvia</taxon>
        <taxon>Autobranchia</taxon>
        <taxon>Pteriomorphia</taxon>
        <taxon>Ostreida</taxon>
        <taxon>Ostreoidea</taxon>
        <taxon>Ostreidae</taxon>
        <taxon>Crassostrea</taxon>
    </lineage>
</organism>
<dbReference type="InterPro" id="IPR031981">
    <property type="entry name" value="MIEAP_C"/>
</dbReference>
<accession>A0A8B8DG70</accession>
<evidence type="ECO:0000313" key="5">
    <source>
        <dbReference type="RefSeq" id="XP_022326553.1"/>
    </source>
</evidence>
<dbReference type="OrthoDB" id="6072791at2759"/>
<dbReference type="Pfam" id="PF16026">
    <property type="entry name" value="MIEAP"/>
    <property type="match status" value="1"/>
</dbReference>
<dbReference type="KEGG" id="cvn:111126309"/>
<evidence type="ECO:0000313" key="4">
    <source>
        <dbReference type="Proteomes" id="UP000694844"/>
    </source>
</evidence>
<evidence type="ECO:0000313" key="6">
    <source>
        <dbReference type="RefSeq" id="XP_022326554.1"/>
    </source>
</evidence>
<sequence length="592" mass="67629">MMGGTYSSSSEYEISSFPSHWRAYQGCNKRENLEYIYTLLNGYEEHLDRILSKTGSTEEYLALPKSTDDKDFDESVLKSCQGRVKIPSTKTRDDANRLLDTCIGKCLKKKQHLVQLRAILLENNSFKADMKTLLDKNISIKSYLEEEKEINLHLKQEIERLGDGDSRQGIQLPVDKSSITQQKTKGKCHSQERFKRMDKGVSKVKDQHSTPEWKRLEPNQEETRNNEMKNLWLELQKERTKVLELSQNVKQIQREKEQLLVRLSHAVGSKLTSNNPAIADLSDENRPNKLAERFGQVYDNEWTDAFEELTQQSLQVKEEDAIGFLLRTVMTAYLFCSQFRCMFLDLGDCCTILTCDDPTGMRLLHRFGLQDSATIELEKNAKRILHINKRNIISEVQKNFLATMTDMMQDLADHDEKCRIMAEEEVEKTESLKHTFLESTTDVKLSDTTNALKSTEVEGAQSLPEAAKGSSDEQGSMSARDSRSQVETVTTKEEQKEAQTAIPGRDMSPSLTHKFVSTIRYAEQVAELCWLMQTSKPALHLSATIPDSGAMDKNLFKAYTKTGPRIDYIVWPVMYLYENGPLLSQGVAQPKR</sequence>